<organism evidence="2 3">
    <name type="scientific">Vitis vinifera</name>
    <name type="common">Grape</name>
    <dbReference type="NCBI Taxonomy" id="29760"/>
    <lineage>
        <taxon>Eukaryota</taxon>
        <taxon>Viridiplantae</taxon>
        <taxon>Streptophyta</taxon>
        <taxon>Embryophyta</taxon>
        <taxon>Tracheophyta</taxon>
        <taxon>Spermatophyta</taxon>
        <taxon>Magnoliopsida</taxon>
        <taxon>eudicotyledons</taxon>
        <taxon>Gunneridae</taxon>
        <taxon>Pentapetalae</taxon>
        <taxon>rosids</taxon>
        <taxon>Vitales</taxon>
        <taxon>Vitaceae</taxon>
        <taxon>Viteae</taxon>
        <taxon>Vitis</taxon>
    </lineage>
</organism>
<proteinExistence type="predicted"/>
<comment type="caution">
    <text evidence="2">The sequence shown here is derived from an EMBL/GenBank/DDBJ whole genome shotgun (WGS) entry which is preliminary data.</text>
</comment>
<protein>
    <submittedName>
        <fullName evidence="2">Uncharacterized protein</fullName>
    </submittedName>
</protein>
<accession>A0A438K6E0</accession>
<dbReference type="Proteomes" id="UP000288805">
    <property type="component" value="Unassembled WGS sequence"/>
</dbReference>
<name>A0A438K6E0_VITVI</name>
<dbReference type="EMBL" id="QGNW01000015">
    <property type="protein sequence ID" value="RVX16771.1"/>
    <property type="molecule type" value="Genomic_DNA"/>
</dbReference>
<dbReference type="AlphaFoldDB" id="A0A438K6E0"/>
<sequence length="113" mass="12940">MPSLQDIESMMVAIDDIEEFKQTFYFSTSNFPSMYVELTTPHIVAWNDFLVKQRIKLELEMLGGFGKVELVSTSAEQDETKKNKVPTVDPDENEDFDVICARMEATQHQITDA</sequence>
<evidence type="ECO:0000313" key="2">
    <source>
        <dbReference type="EMBL" id="RVX16771.1"/>
    </source>
</evidence>
<evidence type="ECO:0000256" key="1">
    <source>
        <dbReference type="SAM" id="MobiDB-lite"/>
    </source>
</evidence>
<reference evidence="2 3" key="1">
    <citation type="journal article" date="2018" name="PLoS Genet.">
        <title>Population sequencing reveals clonal diversity and ancestral inbreeding in the grapevine cultivar Chardonnay.</title>
        <authorList>
            <person name="Roach M.J."/>
            <person name="Johnson D.L."/>
            <person name="Bohlmann J."/>
            <person name="van Vuuren H.J."/>
            <person name="Jones S.J."/>
            <person name="Pretorius I.S."/>
            <person name="Schmidt S.A."/>
            <person name="Borneman A.R."/>
        </authorList>
    </citation>
    <scope>NUCLEOTIDE SEQUENCE [LARGE SCALE GENOMIC DNA]</scope>
    <source>
        <strain evidence="3">cv. Chardonnay</strain>
        <tissue evidence="2">Leaf</tissue>
    </source>
</reference>
<evidence type="ECO:0000313" key="3">
    <source>
        <dbReference type="Proteomes" id="UP000288805"/>
    </source>
</evidence>
<feature type="region of interest" description="Disordered" evidence="1">
    <location>
        <begin position="73"/>
        <end position="92"/>
    </location>
</feature>
<gene>
    <name evidence="2" type="ORF">CK203_005854</name>
</gene>